<evidence type="ECO:0000259" key="1">
    <source>
        <dbReference type="Pfam" id="PF17921"/>
    </source>
</evidence>
<dbReference type="Pfam" id="PF17921">
    <property type="entry name" value="Integrase_H2C2"/>
    <property type="match status" value="1"/>
</dbReference>
<dbReference type="InterPro" id="IPR050951">
    <property type="entry name" value="Retrovirus_Pol_polyprotein"/>
</dbReference>
<dbReference type="PANTHER" id="PTHR37984:SF7">
    <property type="entry name" value="INTEGRASE CATALYTIC DOMAIN-CONTAINING PROTEIN"/>
    <property type="match status" value="1"/>
</dbReference>
<dbReference type="PANTHER" id="PTHR37984">
    <property type="entry name" value="PROTEIN CBG26694"/>
    <property type="match status" value="1"/>
</dbReference>
<name>A0A9Q1H074_HOLLE</name>
<dbReference type="OrthoDB" id="2286242at2759"/>
<dbReference type="AlphaFoldDB" id="A0A9Q1H074"/>
<dbReference type="Proteomes" id="UP001152320">
    <property type="component" value="Chromosome 13"/>
</dbReference>
<protein>
    <recommendedName>
        <fullName evidence="1">Integrase zinc-binding domain-containing protein</fullName>
    </recommendedName>
</protein>
<proteinExistence type="predicted"/>
<keyword evidence="3" id="KW-1185">Reference proteome</keyword>
<sequence>MLKYIHIGHMGIEKFKRRAREAVFWPCMNENIDNLISGCGTCQSPRFSNQKEPLYLSLILKYPWEIVDTDLFHWDNNDYLLVVDYFSRYIEISKLPNTQQNGSYSHQIQICETWYSCQSEER</sequence>
<reference evidence="2" key="1">
    <citation type="submission" date="2021-10" db="EMBL/GenBank/DDBJ databases">
        <title>Tropical sea cucumber genome reveals ecological adaptation and Cuvierian tubules defense mechanism.</title>
        <authorList>
            <person name="Chen T."/>
        </authorList>
    </citation>
    <scope>NUCLEOTIDE SEQUENCE</scope>
    <source>
        <strain evidence="2">Nanhai2018</strain>
        <tissue evidence="2">Muscle</tissue>
    </source>
</reference>
<gene>
    <name evidence="2" type="ORF">HOLleu_26647</name>
</gene>
<dbReference type="EMBL" id="JAIZAY010000013">
    <property type="protein sequence ID" value="KAJ8030282.1"/>
    <property type="molecule type" value="Genomic_DNA"/>
</dbReference>
<dbReference type="InterPro" id="IPR041588">
    <property type="entry name" value="Integrase_H2C2"/>
</dbReference>
<dbReference type="Gene3D" id="1.10.340.70">
    <property type="match status" value="1"/>
</dbReference>
<comment type="caution">
    <text evidence="2">The sequence shown here is derived from an EMBL/GenBank/DDBJ whole genome shotgun (WGS) entry which is preliminary data.</text>
</comment>
<evidence type="ECO:0000313" key="3">
    <source>
        <dbReference type="Proteomes" id="UP001152320"/>
    </source>
</evidence>
<accession>A0A9Q1H074</accession>
<organism evidence="2 3">
    <name type="scientific">Holothuria leucospilota</name>
    <name type="common">Black long sea cucumber</name>
    <name type="synonym">Mertensiothuria leucospilota</name>
    <dbReference type="NCBI Taxonomy" id="206669"/>
    <lineage>
        <taxon>Eukaryota</taxon>
        <taxon>Metazoa</taxon>
        <taxon>Echinodermata</taxon>
        <taxon>Eleutherozoa</taxon>
        <taxon>Echinozoa</taxon>
        <taxon>Holothuroidea</taxon>
        <taxon>Aspidochirotacea</taxon>
        <taxon>Aspidochirotida</taxon>
        <taxon>Holothuriidae</taxon>
        <taxon>Holothuria</taxon>
    </lineage>
</organism>
<feature type="domain" description="Integrase zinc-binding" evidence="1">
    <location>
        <begin position="2"/>
        <end position="43"/>
    </location>
</feature>
<evidence type="ECO:0000313" key="2">
    <source>
        <dbReference type="EMBL" id="KAJ8030282.1"/>
    </source>
</evidence>